<protein>
    <submittedName>
        <fullName evidence="1">Uncharacterized protein</fullName>
    </submittedName>
</protein>
<reference evidence="1" key="1">
    <citation type="submission" date="2019-02" db="EMBL/GenBank/DDBJ databases">
        <authorList>
            <person name="Gruber-Vodicka R. H."/>
            <person name="Seah K. B. B."/>
        </authorList>
    </citation>
    <scope>NUCLEOTIDE SEQUENCE</scope>
    <source>
        <strain evidence="1">BECK_S313</strain>
    </source>
</reference>
<proteinExistence type="predicted"/>
<dbReference type="EMBL" id="CAADFK010000079">
    <property type="protein sequence ID" value="VFK15497.1"/>
    <property type="molecule type" value="Genomic_DNA"/>
</dbReference>
<accession>A0A450WEM5</accession>
<name>A0A450WEM5_9GAMM</name>
<sequence>MKCAICRNGNADDGFATALLEREGTTLVYKHVFAKIRDNCGEETIYSLSRKILNKTIKKSENLKKMVFHQPFWFQIFRVGFRKNKISEKTVPAQGTPRLEPIATR</sequence>
<evidence type="ECO:0000313" key="1">
    <source>
        <dbReference type="EMBL" id="VFK15497.1"/>
    </source>
</evidence>
<gene>
    <name evidence="1" type="ORF">BECKLPF1236B_GA0070989_10797</name>
</gene>
<organism evidence="1">
    <name type="scientific">Candidatus Kentrum sp. LPFa</name>
    <dbReference type="NCBI Taxonomy" id="2126335"/>
    <lineage>
        <taxon>Bacteria</taxon>
        <taxon>Pseudomonadati</taxon>
        <taxon>Pseudomonadota</taxon>
        <taxon>Gammaproteobacteria</taxon>
        <taxon>Candidatus Kentrum</taxon>
    </lineage>
</organism>
<dbReference type="AlphaFoldDB" id="A0A450WEM5"/>